<accession>A0A8H7ZQ95</accession>
<protein>
    <submittedName>
        <fullName evidence="2">Uncharacterized protein</fullName>
    </submittedName>
</protein>
<evidence type="ECO:0000313" key="3">
    <source>
        <dbReference type="Proteomes" id="UP000673691"/>
    </source>
</evidence>
<evidence type="ECO:0000256" key="1">
    <source>
        <dbReference type="SAM" id="MobiDB-lite"/>
    </source>
</evidence>
<dbReference type="AlphaFoldDB" id="A0A8H7ZQ95"/>
<name>A0A8H7ZQ95_9FUNG</name>
<feature type="compositionally biased region" description="Basic residues" evidence="1">
    <location>
        <begin position="167"/>
        <end position="176"/>
    </location>
</feature>
<feature type="region of interest" description="Disordered" evidence="1">
    <location>
        <begin position="109"/>
        <end position="185"/>
    </location>
</feature>
<dbReference type="Proteomes" id="UP000673691">
    <property type="component" value="Unassembled WGS sequence"/>
</dbReference>
<proteinExistence type="predicted"/>
<sequence length="278" mass="30537">IRYPQDLNDGKPEPPSRLYPITLFTKSLICDPKVTVNARIVVIGGSDAGLSILEHLVYKPPSLHKSHSHLDRGCSDLRRGKVFRHRTVLHQRSGAPARLVELRAGRATAVHKHRPGAQGLPAQRRHQGRLRHPDPRPRPAVPPEGPLRRLQRQVLRKHLRGEPQRPQAHRRGGGRLRRGEASDGGGCAERVVVAGNHLGRRLGQERKTRNLSGFASAGHAHGRRLFLHRSAWPSRFPSPPHHPGLVEAGGDPARIAHVVPVAEKEDPSVITGNAAVDG</sequence>
<organism evidence="2 3">
    <name type="scientific">Olpidium bornovanus</name>
    <dbReference type="NCBI Taxonomy" id="278681"/>
    <lineage>
        <taxon>Eukaryota</taxon>
        <taxon>Fungi</taxon>
        <taxon>Fungi incertae sedis</taxon>
        <taxon>Olpidiomycota</taxon>
        <taxon>Olpidiomycotina</taxon>
        <taxon>Olpidiomycetes</taxon>
        <taxon>Olpidiales</taxon>
        <taxon>Olpidiaceae</taxon>
        <taxon>Olpidium</taxon>
    </lineage>
</organism>
<dbReference type="EMBL" id="JAEFCI010010461">
    <property type="protein sequence ID" value="KAG5457204.1"/>
    <property type="molecule type" value="Genomic_DNA"/>
</dbReference>
<evidence type="ECO:0000313" key="2">
    <source>
        <dbReference type="EMBL" id="KAG5457204.1"/>
    </source>
</evidence>
<reference evidence="2 3" key="1">
    <citation type="journal article" name="Sci. Rep.">
        <title>Genome-scale phylogenetic analyses confirm Olpidium as the closest living zoosporic fungus to the non-flagellated, terrestrial fungi.</title>
        <authorList>
            <person name="Chang Y."/>
            <person name="Rochon D."/>
            <person name="Sekimoto S."/>
            <person name="Wang Y."/>
            <person name="Chovatia M."/>
            <person name="Sandor L."/>
            <person name="Salamov A."/>
            <person name="Grigoriev I.V."/>
            <person name="Stajich J.E."/>
            <person name="Spatafora J.W."/>
        </authorList>
    </citation>
    <scope>NUCLEOTIDE SEQUENCE [LARGE SCALE GENOMIC DNA]</scope>
    <source>
        <strain evidence="2">S191</strain>
    </source>
</reference>
<dbReference type="OrthoDB" id="382863at2759"/>
<keyword evidence="3" id="KW-1185">Reference proteome</keyword>
<feature type="non-terminal residue" evidence="2">
    <location>
        <position position="278"/>
    </location>
</feature>
<gene>
    <name evidence="2" type="ORF">BJ554DRAFT_2845</name>
</gene>
<feature type="compositionally biased region" description="Basic residues" evidence="1">
    <location>
        <begin position="149"/>
        <end position="159"/>
    </location>
</feature>
<comment type="caution">
    <text evidence="2">The sequence shown here is derived from an EMBL/GenBank/DDBJ whole genome shotgun (WGS) entry which is preliminary data.</text>
</comment>
<feature type="non-terminal residue" evidence="2">
    <location>
        <position position="1"/>
    </location>
</feature>